<name>A0A4W3GBX9_CALMI</name>
<evidence type="ECO:0000313" key="3">
    <source>
        <dbReference type="Proteomes" id="UP000314986"/>
    </source>
</evidence>
<dbReference type="GO" id="GO:0005085">
    <property type="term" value="F:guanyl-nucleotide exchange factor activity"/>
    <property type="evidence" value="ECO:0007669"/>
    <property type="project" value="InterPro"/>
</dbReference>
<evidence type="ECO:0000259" key="1">
    <source>
        <dbReference type="Pfam" id="PF00621"/>
    </source>
</evidence>
<evidence type="ECO:0000313" key="2">
    <source>
        <dbReference type="Ensembl" id="ENSCMIP00000000766.1"/>
    </source>
</evidence>
<dbReference type="Ensembl" id="ENSCMIT00000000815.1">
    <property type="protein sequence ID" value="ENSCMIP00000000766.1"/>
    <property type="gene ID" value="ENSCMIG00000000532.1"/>
</dbReference>
<dbReference type="STRING" id="7868.ENSCMIP00000000766"/>
<reference evidence="3" key="3">
    <citation type="journal article" date="2014" name="Nature">
        <title>Elephant shark genome provides unique insights into gnathostome evolution.</title>
        <authorList>
            <consortium name="International Elephant Shark Genome Sequencing Consortium"/>
            <person name="Venkatesh B."/>
            <person name="Lee A.P."/>
            <person name="Ravi V."/>
            <person name="Maurya A.K."/>
            <person name="Lian M.M."/>
            <person name="Swann J.B."/>
            <person name="Ohta Y."/>
            <person name="Flajnik M.F."/>
            <person name="Sutoh Y."/>
            <person name="Kasahara M."/>
            <person name="Hoon S."/>
            <person name="Gangu V."/>
            <person name="Roy S.W."/>
            <person name="Irimia M."/>
            <person name="Korzh V."/>
            <person name="Kondrychyn I."/>
            <person name="Lim Z.W."/>
            <person name="Tay B.H."/>
            <person name="Tohari S."/>
            <person name="Kong K.W."/>
            <person name="Ho S."/>
            <person name="Lorente-Galdos B."/>
            <person name="Quilez J."/>
            <person name="Marques-Bonet T."/>
            <person name="Raney B.J."/>
            <person name="Ingham P.W."/>
            <person name="Tay A."/>
            <person name="Hillier L.W."/>
            <person name="Minx P."/>
            <person name="Boehm T."/>
            <person name="Wilson R.K."/>
            <person name="Brenner S."/>
            <person name="Warren W.C."/>
        </authorList>
    </citation>
    <scope>NUCLEOTIDE SEQUENCE [LARGE SCALE GENOMIC DNA]</scope>
</reference>
<dbReference type="Pfam" id="PF00621">
    <property type="entry name" value="RhoGEF"/>
    <property type="match status" value="1"/>
</dbReference>
<dbReference type="AlphaFoldDB" id="A0A4W3GBX9"/>
<feature type="domain" description="DH" evidence="1">
    <location>
        <begin position="7"/>
        <end position="58"/>
    </location>
</feature>
<protein>
    <recommendedName>
        <fullName evidence="1">DH domain-containing protein</fullName>
    </recommendedName>
</protein>
<organism evidence="2 3">
    <name type="scientific">Callorhinchus milii</name>
    <name type="common">Ghost shark</name>
    <dbReference type="NCBI Taxonomy" id="7868"/>
    <lineage>
        <taxon>Eukaryota</taxon>
        <taxon>Metazoa</taxon>
        <taxon>Chordata</taxon>
        <taxon>Craniata</taxon>
        <taxon>Vertebrata</taxon>
        <taxon>Chondrichthyes</taxon>
        <taxon>Holocephali</taxon>
        <taxon>Chimaeriformes</taxon>
        <taxon>Callorhinchidae</taxon>
        <taxon>Callorhinchus</taxon>
    </lineage>
</organism>
<dbReference type="PANTHER" id="PTHR46857">
    <property type="entry name" value="EPITHELIAL CELL-TRANSFORMING SEQUENCE 2 ONCOGENE-LIKE"/>
    <property type="match status" value="1"/>
</dbReference>
<dbReference type="InterPro" id="IPR035899">
    <property type="entry name" value="DBL_dom_sf"/>
</dbReference>
<dbReference type="SUPFAM" id="SSF48065">
    <property type="entry name" value="DBL homology domain (DH-domain)"/>
    <property type="match status" value="1"/>
</dbReference>
<proteinExistence type="predicted"/>
<dbReference type="InterPro" id="IPR052805">
    <property type="entry name" value="GEF_Ubiquitin-Prot_Reg"/>
</dbReference>
<reference evidence="3" key="1">
    <citation type="journal article" date="2006" name="Science">
        <title>Ancient noncoding elements conserved in the human genome.</title>
        <authorList>
            <person name="Venkatesh B."/>
            <person name="Kirkness E.F."/>
            <person name="Loh Y.H."/>
            <person name="Halpern A.L."/>
            <person name="Lee A.P."/>
            <person name="Johnson J."/>
            <person name="Dandona N."/>
            <person name="Viswanathan L.D."/>
            <person name="Tay A."/>
            <person name="Venter J.C."/>
            <person name="Strausberg R.L."/>
            <person name="Brenner S."/>
        </authorList>
    </citation>
    <scope>NUCLEOTIDE SEQUENCE [LARGE SCALE GENOMIC DNA]</scope>
</reference>
<reference evidence="2" key="4">
    <citation type="submission" date="2025-08" db="UniProtKB">
        <authorList>
            <consortium name="Ensembl"/>
        </authorList>
    </citation>
    <scope>IDENTIFICATION</scope>
</reference>
<reference evidence="3" key="2">
    <citation type="journal article" date="2007" name="PLoS Biol.">
        <title>Survey sequencing and comparative analysis of the elephant shark (Callorhinchus milii) genome.</title>
        <authorList>
            <person name="Venkatesh B."/>
            <person name="Kirkness E.F."/>
            <person name="Loh Y.H."/>
            <person name="Halpern A.L."/>
            <person name="Lee A.P."/>
            <person name="Johnson J."/>
            <person name="Dandona N."/>
            <person name="Viswanathan L.D."/>
            <person name="Tay A."/>
            <person name="Venter J.C."/>
            <person name="Strausberg R.L."/>
            <person name="Brenner S."/>
        </authorList>
    </citation>
    <scope>NUCLEOTIDE SEQUENCE [LARGE SCALE GENOMIC DNA]</scope>
</reference>
<accession>A0A4W3GBX9</accession>
<dbReference type="PANTHER" id="PTHR46857:SF1">
    <property type="entry name" value="EPITHELIAL CELL-TRANSFORMING SEQUENCE 2 ONCOGENE-LIKE"/>
    <property type="match status" value="1"/>
</dbReference>
<dbReference type="Gene3D" id="1.20.900.10">
    <property type="entry name" value="Dbl homology (DH) domain"/>
    <property type="match status" value="1"/>
</dbReference>
<keyword evidence="3" id="KW-1185">Reference proteome</keyword>
<dbReference type="Proteomes" id="UP000314986">
    <property type="component" value="Unassembled WGS sequence"/>
</dbReference>
<dbReference type="InterPro" id="IPR000219">
    <property type="entry name" value="DH_dom"/>
</dbReference>
<reference evidence="2" key="5">
    <citation type="submission" date="2025-09" db="UniProtKB">
        <authorList>
            <consortium name="Ensembl"/>
        </authorList>
    </citation>
    <scope>IDENTIFICATION</scope>
</reference>
<dbReference type="InParanoid" id="A0A4W3GBX9"/>
<sequence length="60" mass="6794">ADVSARLVEWGPAQGLGDVFVRFCSGLKTYSNFFNNYSLVLKTVDKCRDVFPNFRAFLGR</sequence>